<proteinExistence type="predicted"/>
<protein>
    <submittedName>
        <fullName evidence="1">NRPS-like protein biosynthetic cluster</fullName>
    </submittedName>
</protein>
<comment type="caution">
    <text evidence="1">The sequence shown here is derived from an EMBL/GenBank/DDBJ whole genome shotgun (WGS) entry which is preliminary data.</text>
</comment>
<sequence>MLPTGVQALHLPSRMEEMILSTVSDPLNRSYIEIYHSHTRYPVDAVRLNDAVHRIASNHAILRSIIVSGGAKGSTEMHIVVLNPEYVRQRAQLLAIMPSTNPKNTHIIAFEFHDLAALEVGGWNGSMPWTLLDTITDRASRPRRVVYHYQLPSLADGWMVSPRTVGLALLPQIRTFRLGDEDSLGPRAQSRSSRDISHALSVGELKSLVPTSSEQIQVCLVCQTNESYPSNVPICFDKSLEMVVTILALLKAGTAYVPLDPSHPEERLEAILRTCKASLVLWGSLEYSAALVATCSSFLISDASIGDLFANLWQGGRLALVPRNMMLSNLNHWLEETCSTHIALTPTVGNLILPNIPAHLKTFMFGGEAFHRSFLTQVPSEAKVWNTCGPTETVVDVACYVLSPTKTKGTPIGQTGEVEAVIKQSSTALTQVCVDIHQYVSGQDSLVAQLVPIGGQETESVRRSWKQDVLVACQHRLARYMIPSVWILVSKVLLTTSAKLDRWALRTW</sequence>
<reference evidence="1 2" key="1">
    <citation type="journal article" date="2023" name="ACS Omega">
        <title>Identification of the Neoaspergillic Acid Biosynthesis Gene Cluster by Establishing an In Vitro CRISPR-Ribonucleoprotein Genetic System in Aspergillus melleus.</title>
        <authorList>
            <person name="Yuan B."/>
            <person name="Grau M.F."/>
            <person name="Murata R.M."/>
            <person name="Torok T."/>
            <person name="Venkateswaran K."/>
            <person name="Stajich J.E."/>
            <person name="Wang C.C.C."/>
        </authorList>
    </citation>
    <scope>NUCLEOTIDE SEQUENCE [LARGE SCALE GENOMIC DNA]</scope>
    <source>
        <strain evidence="1 2">IMV 1140</strain>
    </source>
</reference>
<evidence type="ECO:0000313" key="1">
    <source>
        <dbReference type="EMBL" id="KAK1146769.1"/>
    </source>
</evidence>
<name>A0ACC3B8U1_9EURO</name>
<evidence type="ECO:0000313" key="2">
    <source>
        <dbReference type="Proteomes" id="UP001177260"/>
    </source>
</evidence>
<organism evidence="1 2">
    <name type="scientific">Aspergillus melleus</name>
    <dbReference type="NCBI Taxonomy" id="138277"/>
    <lineage>
        <taxon>Eukaryota</taxon>
        <taxon>Fungi</taxon>
        <taxon>Dikarya</taxon>
        <taxon>Ascomycota</taxon>
        <taxon>Pezizomycotina</taxon>
        <taxon>Eurotiomycetes</taxon>
        <taxon>Eurotiomycetidae</taxon>
        <taxon>Eurotiales</taxon>
        <taxon>Aspergillaceae</taxon>
        <taxon>Aspergillus</taxon>
        <taxon>Aspergillus subgen. Circumdati</taxon>
    </lineage>
</organism>
<gene>
    <name evidence="1" type="ORF">N8T08_002530</name>
</gene>
<accession>A0ACC3B8U1</accession>
<dbReference type="Proteomes" id="UP001177260">
    <property type="component" value="Unassembled WGS sequence"/>
</dbReference>
<keyword evidence="2" id="KW-1185">Reference proteome</keyword>
<dbReference type="EMBL" id="JAOPJF010000015">
    <property type="protein sequence ID" value="KAK1146769.1"/>
    <property type="molecule type" value="Genomic_DNA"/>
</dbReference>